<dbReference type="Proteomes" id="UP000177177">
    <property type="component" value="Unassembled WGS sequence"/>
</dbReference>
<name>A0A1G2KW69_9BACT</name>
<sequence>MPPAKFRISNYRCFGESHPLVFDLSPGFTAILGPNNAGKSAILRFFYELRNIWGVLQNSDNLQRLLGGANLGIQFNDVIYQLEPFHKFNESDIEIEIAIPDIDVRFLLKKVDKQNFNLTDLSLKIKNIPIGFGRVTFDPNKKLFEYSDPTTGRLTMDAKGYLDFFKSLAQMVYIPAFRNAINVGELEKYGDMATGTAFINEWNQWKNGYNHWQGQRTQDVIQDIRELFEFTSLDVNASTDRKSMQLTIDGYVYKQHEVGSGIVQFILVFASAALRDPSYILIDEPELNLHPSLQQKFVTSLATYTKHGIIFGTHSIGLARSIADTIYSVRKTGQDSTARLFGTEPHYPELLGELSFSTYQEMGVEKIFLVEGPTEVRTMQQLLRKLGKDTDVLVINLGGSGMINLRRMHEIAEFKRITPKVFLWIDSEQESESQQPPAERRKFIEECKKLKIVSALSERRSIEHYFSSEVIQKVTRRRVELKPFEKFTPSAHWGKNDNWKLARAMEKSAWIDTDLGKFLNSL</sequence>
<dbReference type="GO" id="GO:0016887">
    <property type="term" value="F:ATP hydrolysis activity"/>
    <property type="evidence" value="ECO:0007669"/>
    <property type="project" value="InterPro"/>
</dbReference>
<dbReference type="SUPFAM" id="SSF52540">
    <property type="entry name" value="P-loop containing nucleoside triphosphate hydrolases"/>
    <property type="match status" value="1"/>
</dbReference>
<gene>
    <name evidence="2" type="ORF">A3C92_01085</name>
</gene>
<dbReference type="EMBL" id="MHQN01000014">
    <property type="protein sequence ID" value="OHA03650.1"/>
    <property type="molecule type" value="Genomic_DNA"/>
</dbReference>
<evidence type="ECO:0000313" key="2">
    <source>
        <dbReference type="EMBL" id="OHA03650.1"/>
    </source>
</evidence>
<dbReference type="GO" id="GO:0005524">
    <property type="term" value="F:ATP binding"/>
    <property type="evidence" value="ECO:0007669"/>
    <property type="project" value="InterPro"/>
</dbReference>
<feature type="domain" description="ATPase AAA-type core" evidence="1">
    <location>
        <begin position="28"/>
        <end position="318"/>
    </location>
</feature>
<comment type="caution">
    <text evidence="2">The sequence shown here is derived from an EMBL/GenBank/DDBJ whole genome shotgun (WGS) entry which is preliminary data.</text>
</comment>
<evidence type="ECO:0000313" key="3">
    <source>
        <dbReference type="Proteomes" id="UP000177177"/>
    </source>
</evidence>
<dbReference type="Pfam" id="PF13304">
    <property type="entry name" value="AAA_21"/>
    <property type="match status" value="1"/>
</dbReference>
<proteinExistence type="predicted"/>
<dbReference type="PANTHER" id="PTHR43581">
    <property type="entry name" value="ATP/GTP PHOSPHATASE"/>
    <property type="match status" value="1"/>
</dbReference>
<evidence type="ECO:0000259" key="1">
    <source>
        <dbReference type="Pfam" id="PF13304"/>
    </source>
</evidence>
<dbReference type="InterPro" id="IPR027417">
    <property type="entry name" value="P-loop_NTPase"/>
</dbReference>
<protein>
    <recommendedName>
        <fullName evidence="1">ATPase AAA-type core domain-containing protein</fullName>
    </recommendedName>
</protein>
<dbReference type="InterPro" id="IPR051396">
    <property type="entry name" value="Bact_Antivir_Def_Nuclease"/>
</dbReference>
<reference evidence="2 3" key="1">
    <citation type="journal article" date="2016" name="Nat. Commun.">
        <title>Thousands of microbial genomes shed light on interconnected biogeochemical processes in an aquifer system.</title>
        <authorList>
            <person name="Anantharaman K."/>
            <person name="Brown C.T."/>
            <person name="Hug L.A."/>
            <person name="Sharon I."/>
            <person name="Castelle C.J."/>
            <person name="Probst A.J."/>
            <person name="Thomas B.C."/>
            <person name="Singh A."/>
            <person name="Wilkins M.J."/>
            <person name="Karaoz U."/>
            <person name="Brodie E.L."/>
            <person name="Williams K.H."/>
            <person name="Hubbard S.S."/>
            <person name="Banfield J.F."/>
        </authorList>
    </citation>
    <scope>NUCLEOTIDE SEQUENCE [LARGE SCALE GENOMIC DNA]</scope>
</reference>
<organism evidence="2 3">
    <name type="scientific">Candidatus Sungbacteria bacterium RIFCSPHIGHO2_02_FULL_53_17</name>
    <dbReference type="NCBI Taxonomy" id="1802275"/>
    <lineage>
        <taxon>Bacteria</taxon>
        <taxon>Candidatus Sungiibacteriota</taxon>
    </lineage>
</organism>
<dbReference type="InterPro" id="IPR003959">
    <property type="entry name" value="ATPase_AAA_core"/>
</dbReference>
<dbReference type="Gene3D" id="3.40.50.300">
    <property type="entry name" value="P-loop containing nucleotide triphosphate hydrolases"/>
    <property type="match status" value="1"/>
</dbReference>
<dbReference type="PANTHER" id="PTHR43581:SF4">
    <property type="entry name" value="ATP_GTP PHOSPHATASE"/>
    <property type="match status" value="1"/>
</dbReference>
<dbReference type="AlphaFoldDB" id="A0A1G2KW69"/>
<dbReference type="CDD" id="cd00267">
    <property type="entry name" value="ABC_ATPase"/>
    <property type="match status" value="1"/>
</dbReference>
<accession>A0A1G2KW69</accession>